<organism evidence="1 2">
    <name type="scientific">Colletotrichum zoysiae</name>
    <dbReference type="NCBI Taxonomy" id="1216348"/>
    <lineage>
        <taxon>Eukaryota</taxon>
        <taxon>Fungi</taxon>
        <taxon>Dikarya</taxon>
        <taxon>Ascomycota</taxon>
        <taxon>Pezizomycotina</taxon>
        <taxon>Sordariomycetes</taxon>
        <taxon>Hypocreomycetidae</taxon>
        <taxon>Glomerellales</taxon>
        <taxon>Glomerellaceae</taxon>
        <taxon>Colletotrichum</taxon>
        <taxon>Colletotrichum graminicola species complex</taxon>
    </lineage>
</organism>
<dbReference type="EMBL" id="MU842879">
    <property type="protein sequence ID" value="KAK2028392.1"/>
    <property type="molecule type" value="Genomic_DNA"/>
</dbReference>
<gene>
    <name evidence="1" type="ORF">LX32DRAFT_720500</name>
</gene>
<protein>
    <submittedName>
        <fullName evidence="1">Uncharacterized protein</fullName>
    </submittedName>
</protein>
<sequence>MGPPIRSMALAEISCFPVLQLLTTHVFGRTTNVVVFCKDAQATRNVVGDQSNKLGRSLVCPGQMAFSGRMRTNMRADDYVMRFEWCLYVTKTVVDGKLAIQSATVLESDVLNLVLFDSQGLSE</sequence>
<dbReference type="Proteomes" id="UP001232148">
    <property type="component" value="Unassembled WGS sequence"/>
</dbReference>
<reference evidence="1" key="1">
    <citation type="submission" date="2021-06" db="EMBL/GenBank/DDBJ databases">
        <title>Comparative genomics, transcriptomics and evolutionary studies reveal genomic signatures of adaptation to plant cell wall in hemibiotrophic fungi.</title>
        <authorList>
            <consortium name="DOE Joint Genome Institute"/>
            <person name="Baroncelli R."/>
            <person name="Diaz J.F."/>
            <person name="Benocci T."/>
            <person name="Peng M."/>
            <person name="Battaglia E."/>
            <person name="Haridas S."/>
            <person name="Andreopoulos W."/>
            <person name="Labutti K."/>
            <person name="Pangilinan J."/>
            <person name="Floch G.L."/>
            <person name="Makela M.R."/>
            <person name="Henrissat B."/>
            <person name="Grigoriev I.V."/>
            <person name="Crouch J.A."/>
            <person name="De Vries R.P."/>
            <person name="Sukno S.A."/>
            <person name="Thon M.R."/>
        </authorList>
    </citation>
    <scope>NUCLEOTIDE SEQUENCE</scope>
    <source>
        <strain evidence="1">MAFF235873</strain>
    </source>
</reference>
<proteinExistence type="predicted"/>
<evidence type="ECO:0000313" key="2">
    <source>
        <dbReference type="Proteomes" id="UP001232148"/>
    </source>
</evidence>
<evidence type="ECO:0000313" key="1">
    <source>
        <dbReference type="EMBL" id="KAK2028392.1"/>
    </source>
</evidence>
<accession>A0AAD9M1D5</accession>
<keyword evidence="2" id="KW-1185">Reference proteome</keyword>
<name>A0AAD9M1D5_9PEZI</name>
<comment type="caution">
    <text evidence="1">The sequence shown here is derived from an EMBL/GenBank/DDBJ whole genome shotgun (WGS) entry which is preliminary data.</text>
</comment>
<dbReference type="AlphaFoldDB" id="A0AAD9M1D5"/>